<dbReference type="InterPro" id="IPR009022">
    <property type="entry name" value="EFG_III"/>
</dbReference>
<dbReference type="Pfam" id="PF14492">
    <property type="entry name" value="EFG_III"/>
    <property type="match status" value="1"/>
</dbReference>
<dbReference type="FunFam" id="3.30.70.870:FF:000001">
    <property type="entry name" value="Elongation factor G"/>
    <property type="match status" value="1"/>
</dbReference>
<dbReference type="Pfam" id="PF03764">
    <property type="entry name" value="EFG_IV"/>
    <property type="match status" value="1"/>
</dbReference>
<dbReference type="SMART" id="SM00889">
    <property type="entry name" value="EFG_IV"/>
    <property type="match status" value="1"/>
</dbReference>
<dbReference type="Gene3D" id="3.30.230.10">
    <property type="match status" value="1"/>
</dbReference>
<comment type="similarity">
    <text evidence="1 6">Belongs to the TRAFAC class translation factor GTPase superfamily. Classic translation factor GTPase family. EF-G/EF-2 subfamily.</text>
</comment>
<dbReference type="HAMAP" id="MF_00054_B">
    <property type="entry name" value="EF_G_EF_2_B"/>
    <property type="match status" value="1"/>
</dbReference>
<dbReference type="PANTHER" id="PTHR43261">
    <property type="entry name" value="TRANSLATION ELONGATION FACTOR G-RELATED"/>
    <property type="match status" value="1"/>
</dbReference>
<dbReference type="CDD" id="cd01886">
    <property type="entry name" value="EF-G"/>
    <property type="match status" value="1"/>
</dbReference>
<dbReference type="CDD" id="cd01434">
    <property type="entry name" value="EFG_mtEFG1_IV"/>
    <property type="match status" value="1"/>
</dbReference>
<dbReference type="InterPro" id="IPR020568">
    <property type="entry name" value="Ribosomal_Su5_D2-typ_SF"/>
</dbReference>
<evidence type="ECO:0000256" key="1">
    <source>
        <dbReference type="ARBA" id="ARBA00005870"/>
    </source>
</evidence>
<dbReference type="GO" id="GO:0032790">
    <property type="term" value="P:ribosome disassembly"/>
    <property type="evidence" value="ECO:0007669"/>
    <property type="project" value="TreeGrafter"/>
</dbReference>
<dbReference type="Gene3D" id="3.30.70.240">
    <property type="match status" value="1"/>
</dbReference>
<dbReference type="GO" id="GO:0005525">
    <property type="term" value="F:GTP binding"/>
    <property type="evidence" value="ECO:0007669"/>
    <property type="project" value="UniProtKB-UniRule"/>
</dbReference>
<keyword evidence="3 6" id="KW-0251">Elongation factor</keyword>
<dbReference type="PANTHER" id="PTHR43261:SF1">
    <property type="entry name" value="RIBOSOME-RELEASING FACTOR 2, MITOCHONDRIAL"/>
    <property type="match status" value="1"/>
</dbReference>
<organism evidence="9 10">
    <name type="scientific">candidate division WWE3 bacterium CG08_land_8_20_14_0_20_43_13</name>
    <dbReference type="NCBI Taxonomy" id="1975087"/>
    <lineage>
        <taxon>Bacteria</taxon>
        <taxon>Katanobacteria</taxon>
    </lineage>
</organism>
<dbReference type="CDD" id="cd16262">
    <property type="entry name" value="EFG_III"/>
    <property type="match status" value="1"/>
</dbReference>
<dbReference type="AlphaFoldDB" id="A0A2H0X9D6"/>
<dbReference type="NCBIfam" id="TIGR00484">
    <property type="entry name" value="EF-G"/>
    <property type="match status" value="1"/>
</dbReference>
<dbReference type="PROSITE" id="PS00301">
    <property type="entry name" value="G_TR_1"/>
    <property type="match status" value="1"/>
</dbReference>
<feature type="binding site" evidence="6">
    <location>
        <begin position="89"/>
        <end position="93"/>
    </location>
    <ligand>
        <name>GTP</name>
        <dbReference type="ChEBI" id="CHEBI:37565"/>
    </ligand>
</feature>
<keyword evidence="2 6" id="KW-0547">Nucleotide-binding</keyword>
<dbReference type="InterPro" id="IPR014721">
    <property type="entry name" value="Ribsml_uS5_D2-typ_fold_subgr"/>
</dbReference>
<name>A0A2H0X9D6_UNCKA</name>
<dbReference type="CDD" id="cd04088">
    <property type="entry name" value="EFG_mtEFG_II"/>
    <property type="match status" value="1"/>
</dbReference>
<protein>
    <recommendedName>
        <fullName evidence="6 7">Elongation factor G</fullName>
        <shortName evidence="6">EF-G</shortName>
    </recommendedName>
</protein>
<proteinExistence type="inferred from homology"/>
<dbReference type="InterPro" id="IPR000795">
    <property type="entry name" value="T_Tr_GTP-bd_dom"/>
</dbReference>
<dbReference type="InterPro" id="IPR035649">
    <property type="entry name" value="EFG_V"/>
</dbReference>
<dbReference type="InterPro" id="IPR009000">
    <property type="entry name" value="Transl_B-barrel_sf"/>
</dbReference>
<dbReference type="NCBIfam" id="NF009381">
    <property type="entry name" value="PRK12740.1-5"/>
    <property type="match status" value="1"/>
</dbReference>
<dbReference type="NCBIfam" id="TIGR00231">
    <property type="entry name" value="small_GTP"/>
    <property type="match status" value="1"/>
</dbReference>
<dbReference type="PRINTS" id="PR00315">
    <property type="entry name" value="ELONGATNFCT"/>
</dbReference>
<dbReference type="SMART" id="SM00838">
    <property type="entry name" value="EFG_C"/>
    <property type="match status" value="1"/>
</dbReference>
<dbReference type="Pfam" id="PF00679">
    <property type="entry name" value="EFG_C"/>
    <property type="match status" value="1"/>
</dbReference>
<dbReference type="InterPro" id="IPR041095">
    <property type="entry name" value="EFG_II"/>
</dbReference>
<dbReference type="FunFam" id="3.30.230.10:FF:000003">
    <property type="entry name" value="Elongation factor G"/>
    <property type="match status" value="1"/>
</dbReference>
<dbReference type="Proteomes" id="UP000231414">
    <property type="component" value="Unassembled WGS sequence"/>
</dbReference>
<feature type="binding site" evidence="6">
    <location>
        <begin position="17"/>
        <end position="24"/>
    </location>
    <ligand>
        <name>GTP</name>
        <dbReference type="ChEBI" id="CHEBI:37565"/>
    </ligand>
</feature>
<dbReference type="GO" id="GO:0003746">
    <property type="term" value="F:translation elongation factor activity"/>
    <property type="evidence" value="ECO:0007669"/>
    <property type="project" value="UniProtKB-UniRule"/>
</dbReference>
<evidence type="ECO:0000256" key="3">
    <source>
        <dbReference type="ARBA" id="ARBA00022768"/>
    </source>
</evidence>
<evidence type="ECO:0000256" key="6">
    <source>
        <dbReference type="HAMAP-Rule" id="MF_00054"/>
    </source>
</evidence>
<comment type="caution">
    <text evidence="9">The sequence shown here is derived from an EMBL/GenBank/DDBJ whole genome shotgun (WGS) entry which is preliminary data.</text>
</comment>
<accession>A0A2H0X9D6</accession>
<keyword evidence="5 6" id="KW-0342">GTP-binding</keyword>
<evidence type="ECO:0000256" key="7">
    <source>
        <dbReference type="NCBIfam" id="TIGR00484"/>
    </source>
</evidence>
<evidence type="ECO:0000256" key="2">
    <source>
        <dbReference type="ARBA" id="ARBA00022741"/>
    </source>
</evidence>
<reference evidence="10" key="1">
    <citation type="submission" date="2017-09" db="EMBL/GenBank/DDBJ databases">
        <title>Depth-based differentiation of microbial function through sediment-hosted aquifers and enrichment of novel symbionts in the deep terrestrial subsurface.</title>
        <authorList>
            <person name="Probst A.J."/>
            <person name="Ladd B."/>
            <person name="Jarett J.K."/>
            <person name="Geller-Mcgrath D.E."/>
            <person name="Sieber C.M.K."/>
            <person name="Emerson J.B."/>
            <person name="Anantharaman K."/>
            <person name="Thomas B.C."/>
            <person name="Malmstrom R."/>
            <person name="Stieglmeier M."/>
            <person name="Klingl A."/>
            <person name="Woyke T."/>
            <person name="Ryan C.M."/>
            <person name="Banfield J.F."/>
        </authorList>
    </citation>
    <scope>NUCLEOTIDE SEQUENCE [LARGE SCALE GENOMIC DNA]</scope>
</reference>
<evidence type="ECO:0000256" key="4">
    <source>
        <dbReference type="ARBA" id="ARBA00022917"/>
    </source>
</evidence>
<dbReference type="InterPro" id="IPR005225">
    <property type="entry name" value="Small_GTP-bd"/>
</dbReference>
<evidence type="ECO:0000259" key="8">
    <source>
        <dbReference type="PROSITE" id="PS51722"/>
    </source>
</evidence>
<dbReference type="Gene3D" id="3.30.70.870">
    <property type="entry name" value="Elongation Factor G (Translational Gtpase), domain 3"/>
    <property type="match status" value="1"/>
</dbReference>
<dbReference type="InterPro" id="IPR047872">
    <property type="entry name" value="EFG_IV"/>
</dbReference>
<dbReference type="PROSITE" id="PS51722">
    <property type="entry name" value="G_TR_2"/>
    <property type="match status" value="1"/>
</dbReference>
<dbReference type="FunFam" id="3.40.50.300:FF:000029">
    <property type="entry name" value="Elongation factor G"/>
    <property type="match status" value="1"/>
</dbReference>
<dbReference type="Gene3D" id="2.40.30.10">
    <property type="entry name" value="Translation factors"/>
    <property type="match status" value="1"/>
</dbReference>
<sequence length="702" mass="77676">MLKTHPLERVRNIGIIAHIDAGKTTTTETILYYTGKTHKIGNIDDGSTQMDWMAQERERGITIQSAATTCFWNLHFSNDPQDYRINIIDTPGHVDFTAEVERSLRVLDGAVVIFDGKMGVEPQSETVWRQANKYNVPRICFINKLNLVGGDFYASLSSIRERLDQNASPVMLPIGFEYSLKGFVDLVTQKAYVYAQEDALELEETVVPEDMKELVSKYRAELIERTVESNNQLLEKYLSDGVLTEDELRQAVREAALSGSFFPVFGGDGRRSFATFLLDSIINYLPSPLDRPDIVARHAKTGEEVILKPDVNGPFAALAFKLQTDPYVGKLTYFRVYSGKLETGSYVFNSSSGNKERIGRILLMHANHREDVKELFAGEIGATVALKSTATGDTLCDESHPVVLESITFPEPVISLAIEPKTKLDQERMGVALQSLCEEDPTFVVRTDEETGQIIIAGMGELQLEIIVDRMKREFNVEADVGKPQVAYRETIRKSLEQEGKYIHQSGGRGQYGHVWLRVSPLQRGEGIKFVDEVRGGVIPKEYIPAVEKGVKEALAGGVVFGYPVIDTQVAVFDGSYHEVDSSEAAFKIAASRCVKEAIRKADPVLLEPIMDVEVRVSSDHLGGVIGDLSSRRGQIQGTTQKGELQTVRAFVPLADMFGYATSLRSLTQGRGSFNMEPSHYEEVPAGIAMAIAGKSSGAKEK</sequence>
<dbReference type="Pfam" id="PF00009">
    <property type="entry name" value="GTP_EFTU"/>
    <property type="match status" value="1"/>
</dbReference>
<dbReference type="InterPro" id="IPR035647">
    <property type="entry name" value="EFG_III/V"/>
</dbReference>
<dbReference type="SUPFAM" id="SSF54211">
    <property type="entry name" value="Ribosomal protein S5 domain 2-like"/>
    <property type="match status" value="1"/>
</dbReference>
<dbReference type="FunFam" id="2.40.30.10:FF:000006">
    <property type="entry name" value="Elongation factor G"/>
    <property type="match status" value="1"/>
</dbReference>
<dbReference type="InterPro" id="IPR005517">
    <property type="entry name" value="Transl_elong_EFG/EF2_IV"/>
</dbReference>
<keyword evidence="4 6" id="KW-0648">Protein biosynthesis</keyword>
<dbReference type="SUPFAM" id="SSF54980">
    <property type="entry name" value="EF-G C-terminal domain-like"/>
    <property type="match status" value="2"/>
</dbReference>
<dbReference type="GO" id="GO:0005737">
    <property type="term" value="C:cytoplasm"/>
    <property type="evidence" value="ECO:0007669"/>
    <property type="project" value="UniProtKB-SubCell"/>
</dbReference>
<dbReference type="InterPro" id="IPR004540">
    <property type="entry name" value="Transl_elong_EFG/EF2"/>
</dbReference>
<dbReference type="InterPro" id="IPR027417">
    <property type="entry name" value="P-loop_NTPase"/>
</dbReference>
<dbReference type="SUPFAM" id="SSF50447">
    <property type="entry name" value="Translation proteins"/>
    <property type="match status" value="1"/>
</dbReference>
<dbReference type="GO" id="GO:0003924">
    <property type="term" value="F:GTPase activity"/>
    <property type="evidence" value="ECO:0007669"/>
    <property type="project" value="InterPro"/>
</dbReference>
<feature type="domain" description="Tr-type G" evidence="8">
    <location>
        <begin position="8"/>
        <end position="289"/>
    </location>
</feature>
<evidence type="ECO:0000313" key="9">
    <source>
        <dbReference type="EMBL" id="PIS20789.1"/>
    </source>
</evidence>
<dbReference type="SUPFAM" id="SSF52540">
    <property type="entry name" value="P-loop containing nucleoside triphosphate hydrolases"/>
    <property type="match status" value="1"/>
</dbReference>
<dbReference type="FunFam" id="3.30.70.240:FF:000001">
    <property type="entry name" value="Elongation factor G"/>
    <property type="match status" value="1"/>
</dbReference>
<dbReference type="InterPro" id="IPR031157">
    <property type="entry name" value="G_TR_CS"/>
</dbReference>
<dbReference type="Gene3D" id="3.40.50.300">
    <property type="entry name" value="P-loop containing nucleotide triphosphate hydrolases"/>
    <property type="match status" value="1"/>
</dbReference>
<dbReference type="CDD" id="cd03713">
    <property type="entry name" value="EFG_mtEFG_C"/>
    <property type="match status" value="1"/>
</dbReference>
<keyword evidence="6" id="KW-0963">Cytoplasm</keyword>
<evidence type="ECO:0000256" key="5">
    <source>
        <dbReference type="ARBA" id="ARBA00023134"/>
    </source>
</evidence>
<comment type="function">
    <text evidence="6">Catalyzes the GTP-dependent ribosomal translocation step during translation elongation. During this step, the ribosome changes from the pre-translocational (PRE) to the post-translocational (POST) state as the newly formed A-site-bound peptidyl-tRNA and P-site-bound deacylated tRNA move to the P and E sites, respectively. Catalyzes the coordinated movement of the two tRNA molecules, the mRNA and conformational changes in the ribosome.</text>
</comment>
<comment type="caution">
    <text evidence="6">Lacks conserved residue(s) required for the propagation of feature annotation.</text>
</comment>
<dbReference type="InterPro" id="IPR000640">
    <property type="entry name" value="EFG_V-like"/>
</dbReference>
<evidence type="ECO:0000313" key="10">
    <source>
        <dbReference type="Proteomes" id="UP000231414"/>
    </source>
</evidence>
<dbReference type="InterPro" id="IPR053905">
    <property type="entry name" value="EF-G-like_DII"/>
</dbReference>
<gene>
    <name evidence="6 9" type="primary">fusA</name>
    <name evidence="9" type="ORF">COT52_02090</name>
</gene>
<dbReference type="Pfam" id="PF22042">
    <property type="entry name" value="EF-G_D2"/>
    <property type="match status" value="1"/>
</dbReference>
<dbReference type="EMBL" id="PEYW01000029">
    <property type="protein sequence ID" value="PIS20789.1"/>
    <property type="molecule type" value="Genomic_DNA"/>
</dbReference>
<comment type="subcellular location">
    <subcellularLocation>
        <location evidence="6">Cytoplasm</location>
    </subcellularLocation>
</comment>